<gene>
    <name evidence="2" type="ORF">HHK36_008228</name>
</gene>
<dbReference type="PANTHER" id="PTHR35305:SF2">
    <property type="entry name" value="FAD-BINDING PROTEIN"/>
    <property type="match status" value="1"/>
</dbReference>
<name>A0A834ZJ56_TETSI</name>
<protein>
    <recommendedName>
        <fullName evidence="1">DUF7795 domain-containing protein</fullName>
    </recommendedName>
</protein>
<reference evidence="2 3" key="1">
    <citation type="submission" date="2020-04" db="EMBL/GenBank/DDBJ databases">
        <title>Plant Genome Project.</title>
        <authorList>
            <person name="Zhang R.-G."/>
        </authorList>
    </citation>
    <scope>NUCLEOTIDE SEQUENCE [LARGE SCALE GENOMIC DNA]</scope>
    <source>
        <strain evidence="2">YNK0</strain>
        <tissue evidence="2">Leaf</tissue>
    </source>
</reference>
<dbReference type="EMBL" id="JABCRI010000005">
    <property type="protein sequence ID" value="KAF8406148.1"/>
    <property type="molecule type" value="Genomic_DNA"/>
</dbReference>
<dbReference type="PANTHER" id="PTHR35305">
    <property type="entry name" value="FAD-BINDING PROTEIN"/>
    <property type="match status" value="1"/>
</dbReference>
<comment type="caution">
    <text evidence="2">The sequence shown here is derived from an EMBL/GenBank/DDBJ whole genome shotgun (WGS) entry which is preliminary data.</text>
</comment>
<dbReference type="AlphaFoldDB" id="A0A834ZJ56"/>
<dbReference type="OMA" id="HISEAKC"/>
<proteinExistence type="predicted"/>
<organism evidence="2 3">
    <name type="scientific">Tetracentron sinense</name>
    <name type="common">Spur-leaf</name>
    <dbReference type="NCBI Taxonomy" id="13715"/>
    <lineage>
        <taxon>Eukaryota</taxon>
        <taxon>Viridiplantae</taxon>
        <taxon>Streptophyta</taxon>
        <taxon>Embryophyta</taxon>
        <taxon>Tracheophyta</taxon>
        <taxon>Spermatophyta</taxon>
        <taxon>Magnoliopsida</taxon>
        <taxon>Trochodendrales</taxon>
        <taxon>Trochodendraceae</taxon>
        <taxon>Tetracentron</taxon>
    </lineage>
</organism>
<sequence>MEGEEKVPLELDEKFRLLRMEGEENKVLLELYEKVFHIFSKFMARIAKFEELVAAGGRFLVGFQQGLELLLRPPIHKTSEVVNIILQAIETKRVKSYVEAGCINVRDVVQNISKCSVHQGFTGLAYVLELKLITEQLRFTRLIGLTSRLFSYVLVNVHTKVNTCHSGLQDHISEAKCLLNELECLMEDLAGVIRTANLWGKHSGNGLEHEASSCEEHEMGSHHAQAIKIADFASMMRIIYIMVETDYIMQRNDDFPFRYFRHIPDMQRNDDLGLCHVACRSDL</sequence>
<feature type="domain" description="DUF7795" evidence="1">
    <location>
        <begin position="30"/>
        <end position="117"/>
    </location>
</feature>
<keyword evidence="3" id="KW-1185">Reference proteome</keyword>
<evidence type="ECO:0000259" key="1">
    <source>
        <dbReference type="Pfam" id="PF25071"/>
    </source>
</evidence>
<dbReference type="OrthoDB" id="744228at2759"/>
<dbReference type="Pfam" id="PF25071">
    <property type="entry name" value="DUF7795"/>
    <property type="match status" value="2"/>
</dbReference>
<feature type="domain" description="DUF7795" evidence="1">
    <location>
        <begin position="157"/>
        <end position="197"/>
    </location>
</feature>
<evidence type="ECO:0000313" key="2">
    <source>
        <dbReference type="EMBL" id="KAF8406148.1"/>
    </source>
</evidence>
<evidence type="ECO:0000313" key="3">
    <source>
        <dbReference type="Proteomes" id="UP000655225"/>
    </source>
</evidence>
<accession>A0A834ZJ56</accession>
<dbReference type="InterPro" id="IPR056697">
    <property type="entry name" value="DUF7795"/>
</dbReference>
<dbReference type="Proteomes" id="UP000655225">
    <property type="component" value="Unassembled WGS sequence"/>
</dbReference>